<reference evidence="1" key="2">
    <citation type="submission" date="2020-11" db="EMBL/GenBank/DDBJ databases">
        <authorList>
            <person name="McCartney M.A."/>
            <person name="Auch B."/>
            <person name="Kono T."/>
            <person name="Mallez S."/>
            <person name="Becker A."/>
            <person name="Gohl D.M."/>
            <person name="Silverstein K.A.T."/>
            <person name="Koren S."/>
            <person name="Bechman K.B."/>
            <person name="Herman A."/>
            <person name="Abrahante J.E."/>
            <person name="Garbe J."/>
        </authorList>
    </citation>
    <scope>NUCLEOTIDE SEQUENCE</scope>
    <source>
        <strain evidence="1">Duluth1</strain>
        <tissue evidence="1">Whole animal</tissue>
    </source>
</reference>
<dbReference type="EMBL" id="JAIWYP010000009">
    <property type="protein sequence ID" value="KAH3773331.1"/>
    <property type="molecule type" value="Genomic_DNA"/>
</dbReference>
<dbReference type="AlphaFoldDB" id="A0A9D4IFC7"/>
<gene>
    <name evidence="1" type="ORF">DPMN_174690</name>
</gene>
<organism evidence="1 2">
    <name type="scientific">Dreissena polymorpha</name>
    <name type="common">Zebra mussel</name>
    <name type="synonym">Mytilus polymorpha</name>
    <dbReference type="NCBI Taxonomy" id="45954"/>
    <lineage>
        <taxon>Eukaryota</taxon>
        <taxon>Metazoa</taxon>
        <taxon>Spiralia</taxon>
        <taxon>Lophotrochozoa</taxon>
        <taxon>Mollusca</taxon>
        <taxon>Bivalvia</taxon>
        <taxon>Autobranchia</taxon>
        <taxon>Heteroconchia</taxon>
        <taxon>Euheterodonta</taxon>
        <taxon>Imparidentia</taxon>
        <taxon>Neoheterodontei</taxon>
        <taxon>Myida</taxon>
        <taxon>Dreissenoidea</taxon>
        <taxon>Dreissenidae</taxon>
        <taxon>Dreissena</taxon>
    </lineage>
</organism>
<proteinExistence type="predicted"/>
<keyword evidence="2" id="KW-1185">Reference proteome</keyword>
<evidence type="ECO:0000313" key="1">
    <source>
        <dbReference type="EMBL" id="KAH3773331.1"/>
    </source>
</evidence>
<accession>A0A9D4IFC7</accession>
<name>A0A9D4IFC7_DREPO</name>
<evidence type="ECO:0000313" key="2">
    <source>
        <dbReference type="Proteomes" id="UP000828390"/>
    </source>
</evidence>
<sequence length="256" mass="26805">MTAATTTMTTARVTPTPTPMYIIGAEEDPLTSLSLISSIPGVVLAMRIVDEVVMGVLSEFILSVVDGFIVSGAKVLDDDIFVVADVVDRMVMKVEVIIEIIEDVIDAVAFVVDASALCVEVCTYDDADVFNVVGPAVTDVMCASELGLLTVVVISDVAEVVDAVCIIVAVVVCASEFWIEECLPVVGSAVNVSVLRVVVIAELVAGVLVNVVFVVADVIGKIVVNEEVFGVADVDNADVLNAVDDAIVVSVFTAKR</sequence>
<dbReference type="Proteomes" id="UP000828390">
    <property type="component" value="Unassembled WGS sequence"/>
</dbReference>
<protein>
    <submittedName>
        <fullName evidence="1">Uncharacterized protein</fullName>
    </submittedName>
</protein>
<reference evidence="1" key="1">
    <citation type="journal article" date="2019" name="bioRxiv">
        <title>The Genome of the Zebra Mussel, Dreissena polymorpha: A Resource for Invasive Species Research.</title>
        <authorList>
            <person name="McCartney M.A."/>
            <person name="Auch B."/>
            <person name="Kono T."/>
            <person name="Mallez S."/>
            <person name="Zhang Y."/>
            <person name="Obille A."/>
            <person name="Becker A."/>
            <person name="Abrahante J.E."/>
            <person name="Garbe J."/>
            <person name="Badalamenti J.P."/>
            <person name="Herman A."/>
            <person name="Mangelson H."/>
            <person name="Liachko I."/>
            <person name="Sullivan S."/>
            <person name="Sone E.D."/>
            <person name="Koren S."/>
            <person name="Silverstein K.A.T."/>
            <person name="Beckman K.B."/>
            <person name="Gohl D.M."/>
        </authorList>
    </citation>
    <scope>NUCLEOTIDE SEQUENCE</scope>
    <source>
        <strain evidence="1">Duluth1</strain>
        <tissue evidence="1">Whole animal</tissue>
    </source>
</reference>
<comment type="caution">
    <text evidence="1">The sequence shown here is derived from an EMBL/GenBank/DDBJ whole genome shotgun (WGS) entry which is preliminary data.</text>
</comment>